<dbReference type="InterPro" id="IPR011989">
    <property type="entry name" value="ARM-like"/>
</dbReference>
<sequence>IAKGAVHRDGKVRSACAQVAVSLAKCIGKSPIGSLIPSAVSGAYRKALETALEEVDESVRHVATRFLHGQEPAAGAEAEDDDPERFLTTGDITLPKNWEKKCKHEKWKI</sequence>
<feature type="non-terminal residue" evidence="1">
    <location>
        <position position="1"/>
    </location>
</feature>
<gene>
    <name evidence="1" type="ORF">KIPB_016597</name>
</gene>
<comment type="caution">
    <text evidence="1">The sequence shown here is derived from an EMBL/GenBank/DDBJ whole genome shotgun (WGS) entry which is preliminary data.</text>
</comment>
<dbReference type="Proteomes" id="UP000265618">
    <property type="component" value="Unassembled WGS sequence"/>
</dbReference>
<evidence type="ECO:0000313" key="1">
    <source>
        <dbReference type="EMBL" id="GIQ92685.1"/>
    </source>
</evidence>
<organism evidence="1 2">
    <name type="scientific">Kipferlia bialata</name>
    <dbReference type="NCBI Taxonomy" id="797122"/>
    <lineage>
        <taxon>Eukaryota</taxon>
        <taxon>Metamonada</taxon>
        <taxon>Carpediemonas-like organisms</taxon>
        <taxon>Kipferlia</taxon>
    </lineage>
</organism>
<name>A0A9K3GS29_9EUKA</name>
<dbReference type="Gene3D" id="1.25.10.10">
    <property type="entry name" value="Leucine-rich Repeat Variant"/>
    <property type="match status" value="1"/>
</dbReference>
<reference evidence="1 2" key="1">
    <citation type="journal article" date="2018" name="PLoS ONE">
        <title>The draft genome of Kipferlia bialata reveals reductive genome evolution in fornicate parasites.</title>
        <authorList>
            <person name="Tanifuji G."/>
            <person name="Takabayashi S."/>
            <person name="Kume K."/>
            <person name="Takagi M."/>
            <person name="Nakayama T."/>
            <person name="Kamikawa R."/>
            <person name="Inagaki Y."/>
            <person name="Hashimoto T."/>
        </authorList>
    </citation>
    <scope>NUCLEOTIDE SEQUENCE [LARGE SCALE GENOMIC DNA]</scope>
    <source>
        <strain evidence="1">NY0173</strain>
    </source>
</reference>
<proteinExistence type="predicted"/>
<keyword evidence="2" id="KW-1185">Reference proteome</keyword>
<evidence type="ECO:0000313" key="2">
    <source>
        <dbReference type="Proteomes" id="UP000265618"/>
    </source>
</evidence>
<dbReference type="AlphaFoldDB" id="A0A9K3GS29"/>
<feature type="non-terminal residue" evidence="1">
    <location>
        <position position="109"/>
    </location>
</feature>
<dbReference type="EMBL" id="BDIP01010269">
    <property type="protein sequence ID" value="GIQ92685.1"/>
    <property type="molecule type" value="Genomic_DNA"/>
</dbReference>
<accession>A0A9K3GS29</accession>
<protein>
    <submittedName>
        <fullName evidence="1">Uncharacterized protein</fullName>
    </submittedName>
</protein>